<evidence type="ECO:0000313" key="3">
    <source>
        <dbReference type="Proteomes" id="UP001169764"/>
    </source>
</evidence>
<keyword evidence="1" id="KW-0812">Transmembrane</keyword>
<feature type="transmembrane region" description="Helical" evidence="1">
    <location>
        <begin position="6"/>
        <end position="27"/>
    </location>
</feature>
<evidence type="ECO:0000256" key="1">
    <source>
        <dbReference type="SAM" id="Phobius"/>
    </source>
</evidence>
<feature type="transmembrane region" description="Helical" evidence="1">
    <location>
        <begin position="112"/>
        <end position="132"/>
    </location>
</feature>
<dbReference type="Proteomes" id="UP001169764">
    <property type="component" value="Unassembled WGS sequence"/>
</dbReference>
<protein>
    <recommendedName>
        <fullName evidence="4">DUF423 domain-containing protein</fullName>
    </recommendedName>
</protein>
<keyword evidence="1" id="KW-1133">Transmembrane helix</keyword>
<proteinExistence type="predicted"/>
<gene>
    <name evidence="2" type="ORF">Q4F19_10565</name>
</gene>
<name>A0ABT8YA06_9SPHN</name>
<evidence type="ECO:0000313" key="2">
    <source>
        <dbReference type="EMBL" id="MDO6414822.1"/>
    </source>
</evidence>
<dbReference type="RefSeq" id="WP_303542340.1">
    <property type="nucleotide sequence ID" value="NZ_JAUOTP010000004.1"/>
</dbReference>
<feature type="transmembrane region" description="Helical" evidence="1">
    <location>
        <begin position="144"/>
        <end position="164"/>
    </location>
</feature>
<comment type="caution">
    <text evidence="2">The sequence shown here is derived from an EMBL/GenBank/DDBJ whole genome shotgun (WGS) entry which is preliminary data.</text>
</comment>
<evidence type="ECO:0008006" key="4">
    <source>
        <dbReference type="Google" id="ProtNLM"/>
    </source>
</evidence>
<sequence>MQINSTQAAGLLAFVPAASAAALAFRAAGPGRLRERRTWAVIAAIHMLFAVEVVAMTRHHIVGAIDAWLIGAGLYSERRPAQAVMLLVVVLSAAAAMFAVMRRATTRRSSIAVGATAALATLFLIESVSLHAVDALLYHPAGPVLLIGWLWLVCGWTTVAAAGSGRASGSSMPKD</sequence>
<accession>A0ABT8YA06</accession>
<dbReference type="EMBL" id="JAUOTP010000004">
    <property type="protein sequence ID" value="MDO6414822.1"/>
    <property type="molecule type" value="Genomic_DNA"/>
</dbReference>
<feature type="transmembrane region" description="Helical" evidence="1">
    <location>
        <begin position="81"/>
        <end position="100"/>
    </location>
</feature>
<keyword evidence="1" id="KW-0472">Membrane</keyword>
<organism evidence="2 3">
    <name type="scientific">Sphingomonas natans</name>
    <dbReference type="NCBI Taxonomy" id="3063330"/>
    <lineage>
        <taxon>Bacteria</taxon>
        <taxon>Pseudomonadati</taxon>
        <taxon>Pseudomonadota</taxon>
        <taxon>Alphaproteobacteria</taxon>
        <taxon>Sphingomonadales</taxon>
        <taxon>Sphingomonadaceae</taxon>
        <taxon>Sphingomonas</taxon>
    </lineage>
</organism>
<keyword evidence="3" id="KW-1185">Reference proteome</keyword>
<reference evidence="2" key="1">
    <citation type="submission" date="2023-07" db="EMBL/GenBank/DDBJ databases">
        <authorList>
            <person name="Kim M."/>
        </authorList>
    </citation>
    <scope>NUCLEOTIDE SEQUENCE</scope>
    <source>
        <strain evidence="2">BIUV-7</strain>
    </source>
</reference>
<feature type="transmembrane region" description="Helical" evidence="1">
    <location>
        <begin position="39"/>
        <end position="61"/>
    </location>
</feature>